<dbReference type="AlphaFoldDB" id="A0A150J8N2"/>
<name>A0A150J8N2_9EURY</name>
<dbReference type="PANTHER" id="PTHR42951:SF14">
    <property type="entry name" value="METALLO-BETA-LACTAMASE SUPERFAMILY PROTEIN"/>
    <property type="match status" value="1"/>
</dbReference>
<reference evidence="3 5" key="1">
    <citation type="journal article" date="2016" name="ISME J.">
        <title>Chasing the elusive Euryarchaeota class WSA2: genomes reveal a uniquely fastidious methyl-reducing methanogen.</title>
        <authorList>
            <person name="Nobu M.K."/>
            <person name="Narihiro T."/>
            <person name="Kuroda K."/>
            <person name="Mei R."/>
            <person name="Liu W.T."/>
        </authorList>
    </citation>
    <scope>NUCLEOTIDE SEQUENCE [LARGE SCALE GENOMIC DNA]</scope>
    <source>
        <strain evidence="3">ADurb1013_Bin02101</strain>
        <strain evidence="4">ADurb1213_Bin02801</strain>
    </source>
</reference>
<evidence type="ECO:0000259" key="2">
    <source>
        <dbReference type="SMART" id="SM00849"/>
    </source>
</evidence>
<dbReference type="SUPFAM" id="SSF56281">
    <property type="entry name" value="Metallo-hydrolase/oxidoreductase"/>
    <property type="match status" value="1"/>
</dbReference>
<proteinExistence type="predicted"/>
<accession>A0A150JG91</accession>
<dbReference type="EMBL" id="LNJE01000024">
    <property type="protein sequence ID" value="KYC56138.1"/>
    <property type="molecule type" value="Genomic_DNA"/>
</dbReference>
<accession>A0A150J8N2</accession>
<protein>
    <submittedName>
        <fullName evidence="3">Hydroxyacylglutathione hydrolase</fullName>
    </submittedName>
</protein>
<keyword evidence="1" id="KW-0175">Coiled coil</keyword>
<accession>A0A150JG66</accession>
<evidence type="ECO:0000313" key="4">
    <source>
        <dbReference type="EMBL" id="KYC56138.1"/>
    </source>
</evidence>
<organism evidence="3 5">
    <name type="scientific">Candidatus Methanofastidiosum methylothiophilum</name>
    <dbReference type="NCBI Taxonomy" id="1705564"/>
    <lineage>
        <taxon>Archaea</taxon>
        <taxon>Methanobacteriati</taxon>
        <taxon>Methanobacteriota</taxon>
        <taxon>Stenosarchaea group</taxon>
        <taxon>Candidatus Methanofastidiosia</taxon>
        <taxon>Candidatus Methanofastidiosales</taxon>
        <taxon>Candidatus Methanofastidiosaceae</taxon>
        <taxon>Candidatus Methanofastidiosum</taxon>
    </lineage>
</organism>
<dbReference type="SMART" id="SM00849">
    <property type="entry name" value="Lactamase_B"/>
    <property type="match status" value="1"/>
</dbReference>
<evidence type="ECO:0000313" key="3">
    <source>
        <dbReference type="EMBL" id="KYC53579.1"/>
    </source>
</evidence>
<feature type="coiled-coil region" evidence="1">
    <location>
        <begin position="226"/>
        <end position="254"/>
    </location>
</feature>
<dbReference type="InterPro" id="IPR036866">
    <property type="entry name" value="RibonucZ/Hydroxyglut_hydro"/>
</dbReference>
<dbReference type="CDD" id="cd07743">
    <property type="entry name" value="metallo-hydrolase-like_MBL-fold"/>
    <property type="match status" value="1"/>
</dbReference>
<dbReference type="Pfam" id="PF00753">
    <property type="entry name" value="Lactamase_B"/>
    <property type="match status" value="1"/>
</dbReference>
<gene>
    <name evidence="3" type="ORF">AN188_01416</name>
    <name evidence="4" type="ORF">APG09_01460</name>
</gene>
<dbReference type="EMBL" id="LNJB01000024">
    <property type="protein sequence ID" value="KYC53579.1"/>
    <property type="molecule type" value="Genomic_DNA"/>
</dbReference>
<comment type="caution">
    <text evidence="3">The sequence shown here is derived from an EMBL/GenBank/DDBJ whole genome shotgun (WGS) entry which is preliminary data.</text>
</comment>
<dbReference type="InterPro" id="IPR001279">
    <property type="entry name" value="Metallo-B-lactamas"/>
</dbReference>
<dbReference type="PANTHER" id="PTHR42951">
    <property type="entry name" value="METALLO-BETA-LACTAMASE DOMAIN-CONTAINING"/>
    <property type="match status" value="1"/>
</dbReference>
<dbReference type="GO" id="GO:0016787">
    <property type="term" value="F:hydrolase activity"/>
    <property type="evidence" value="ECO:0007669"/>
    <property type="project" value="UniProtKB-KW"/>
</dbReference>
<evidence type="ECO:0000256" key="1">
    <source>
        <dbReference type="SAM" id="Coils"/>
    </source>
</evidence>
<dbReference type="Gene3D" id="3.60.15.10">
    <property type="entry name" value="Ribonuclease Z/Hydroxyacylglutathione hydrolase-like"/>
    <property type="match status" value="1"/>
</dbReference>
<evidence type="ECO:0000313" key="5">
    <source>
        <dbReference type="Proteomes" id="UP000092420"/>
    </source>
</evidence>
<dbReference type="InterPro" id="IPR050855">
    <property type="entry name" value="NDM-1-like"/>
</dbReference>
<feature type="domain" description="Metallo-beta-lactamase" evidence="2">
    <location>
        <begin position="16"/>
        <end position="205"/>
    </location>
</feature>
<keyword evidence="3" id="KW-0378">Hydrolase</keyword>
<dbReference type="Proteomes" id="UP000092420">
    <property type="component" value="Unassembled WGS sequence"/>
</dbReference>
<sequence length="296" mass="33776">MVFLDIKENIGYISVDANIGVIKSDKKCILIDAGGSKKDGQEIVRLLDEENLSPSSVIITHGHWDHFYGICEIKKIFPELKVYSSSIEKSFIENPYLEFYSYFSSTSPLKMPDVPIGFKGITVDGTIDDGIIEIDGESIEIIPFSGHSPLGIGILYKGVLFSGDCLYSVHSLNMFKMPFYTDIENQFKDLDRLSNYEIDYCLPSHGLPIRGTKDFKNALIENRKKLVSLERLILELIKEKKSEEQLKKEIAEKLSIKFDFTKYIYVTITTKAFLHYLYNAGKADFEIEDGILFWKN</sequence>